<reference evidence="2 3" key="1">
    <citation type="journal article" date="2024" name="Genome Biol. Evol.">
        <title>Chromosome-level genome assembly of the viviparous eelpout Zoarces viviparus.</title>
        <authorList>
            <person name="Fuhrmann N."/>
            <person name="Brasseur M.V."/>
            <person name="Bakowski C.E."/>
            <person name="Podsiadlowski L."/>
            <person name="Prost S."/>
            <person name="Krehenwinkel H."/>
            <person name="Mayer C."/>
        </authorList>
    </citation>
    <scope>NUCLEOTIDE SEQUENCE [LARGE SCALE GENOMIC DNA]</scope>
    <source>
        <strain evidence="2">NO-MEL_2022_Ind0_liver</strain>
    </source>
</reference>
<comment type="caution">
    <text evidence="2">The sequence shown here is derived from an EMBL/GenBank/DDBJ whole genome shotgun (WGS) entry which is preliminary data.</text>
</comment>
<dbReference type="Proteomes" id="UP001488805">
    <property type="component" value="Unassembled WGS sequence"/>
</dbReference>
<feature type="signal peptide" evidence="1">
    <location>
        <begin position="1"/>
        <end position="21"/>
    </location>
</feature>
<keyword evidence="1" id="KW-0732">Signal</keyword>
<organism evidence="2 3">
    <name type="scientific">Zoarces viviparus</name>
    <name type="common">Viviparous eelpout</name>
    <name type="synonym">Blennius viviparus</name>
    <dbReference type="NCBI Taxonomy" id="48416"/>
    <lineage>
        <taxon>Eukaryota</taxon>
        <taxon>Metazoa</taxon>
        <taxon>Chordata</taxon>
        <taxon>Craniata</taxon>
        <taxon>Vertebrata</taxon>
        <taxon>Euteleostomi</taxon>
        <taxon>Actinopterygii</taxon>
        <taxon>Neopterygii</taxon>
        <taxon>Teleostei</taxon>
        <taxon>Neoteleostei</taxon>
        <taxon>Acanthomorphata</taxon>
        <taxon>Eupercaria</taxon>
        <taxon>Perciformes</taxon>
        <taxon>Cottioidei</taxon>
        <taxon>Zoarcales</taxon>
        <taxon>Zoarcidae</taxon>
        <taxon>Zoarcinae</taxon>
        <taxon>Zoarces</taxon>
    </lineage>
</organism>
<sequence>MAFGFCLGVSLLLSVWSTAKCSGVPDGALHMECRDRYFMIAVDLSFTGDEPLFEAVDGTGVYAITRWYAAQCGYSIRLLPLLGHVELRASYFSCHTDNKDDEVFLFNFNLTVTREGREDSYALNKTCSPSLPWSPREITCEENYMEVSVRSEVACPARTVKDDWSSLKPAHSSTTSDWQVTFQRNEEQLPPMALSDARKKGYAFGLTDGRLVFRTLYGQPESFSTEVNGVPVEEVHATLFSRQSWVVLMVDLVTACSIYEGSYDSGYMVWRTPEVPYRSLHGTQLNIGLNGELVAQPVAEDRHFVVGNINSTVQISVPLTAE</sequence>
<dbReference type="PANTHER" id="PTHR47130">
    <property type="entry name" value="SI:DKEY-19B23.11-RELATED"/>
    <property type="match status" value="1"/>
</dbReference>
<evidence type="ECO:0000313" key="3">
    <source>
        <dbReference type="Proteomes" id="UP001488805"/>
    </source>
</evidence>
<proteinExistence type="predicted"/>
<protein>
    <submittedName>
        <fullName evidence="2">Uncharacterized protein</fullName>
    </submittedName>
</protein>
<keyword evidence="3" id="KW-1185">Reference proteome</keyword>
<dbReference type="AlphaFoldDB" id="A0AAW1DS77"/>
<evidence type="ECO:0000256" key="1">
    <source>
        <dbReference type="SAM" id="SignalP"/>
    </source>
</evidence>
<dbReference type="EMBL" id="JBCEZU010000597">
    <property type="protein sequence ID" value="KAK9513373.1"/>
    <property type="molecule type" value="Genomic_DNA"/>
</dbReference>
<accession>A0AAW1DS77</accession>
<evidence type="ECO:0000313" key="2">
    <source>
        <dbReference type="EMBL" id="KAK9513373.1"/>
    </source>
</evidence>
<feature type="chain" id="PRO_5043732563" evidence="1">
    <location>
        <begin position="22"/>
        <end position="322"/>
    </location>
</feature>
<dbReference type="PANTHER" id="PTHR47130:SF6">
    <property type="entry name" value="EGG ENVELOPE GLYCOPROTEIN-LIKE PRECURSOR"/>
    <property type="match status" value="1"/>
</dbReference>
<name>A0AAW1DS77_ZOAVI</name>
<gene>
    <name evidence="2" type="ORF">VZT92_026910</name>
</gene>